<dbReference type="EMBL" id="OMOJ01000008">
    <property type="protein sequence ID" value="SPF81279.1"/>
    <property type="molecule type" value="Genomic_DNA"/>
</dbReference>
<evidence type="ECO:0000259" key="1">
    <source>
        <dbReference type="Pfam" id="PF04577"/>
    </source>
</evidence>
<dbReference type="RefSeq" id="WP_108887130.1">
    <property type="nucleotide sequence ID" value="NZ_OMOJ01000008.1"/>
</dbReference>
<dbReference type="InterPro" id="IPR049625">
    <property type="entry name" value="Glyco_transf_61_cat"/>
</dbReference>
<gene>
    <name evidence="2" type="ORF">PRI8871_03101</name>
</gene>
<dbReference type="AlphaFoldDB" id="A0A2R8AZL8"/>
<keyword evidence="3" id="KW-1185">Reference proteome</keyword>
<evidence type="ECO:0000313" key="2">
    <source>
        <dbReference type="EMBL" id="SPF81279.1"/>
    </source>
</evidence>
<dbReference type="OrthoDB" id="7843421at2"/>
<dbReference type="Pfam" id="PF04577">
    <property type="entry name" value="Glyco_transf_61"/>
    <property type="match status" value="1"/>
</dbReference>
<dbReference type="GO" id="GO:0016757">
    <property type="term" value="F:glycosyltransferase activity"/>
    <property type="evidence" value="ECO:0007669"/>
    <property type="project" value="InterPro"/>
</dbReference>
<feature type="domain" description="Glycosyltransferase 61 catalytic" evidence="1">
    <location>
        <begin position="90"/>
        <end position="264"/>
    </location>
</feature>
<sequence>MTVDPTLQPKPEDSWSEDLLTVDNALMATPKGKLTLSFKAGIFDADGNPVHQASVWRGNRRIMLPPRRLPDPKRTMDGAWLWGGLLYNHFGHFLCEGTTRLWALDHLPQPVNGLLFYAKYEGEEGEAVRGYHERFIRLMGCDLPITIVRQPTRVDRLFVPGQGFGLGPMSPGSPKFRAAVAARFGRDVAAEGPKKIYVSRSEIGPRKGGLLFEKQLEELLVQQGYEIFHPQKHSLDEQVARYKAATHILAAEGSALHFLAFCARADQNIGMVVRRVSGATRNIQRNVGGFCGKTPSVFKAIKRSWMPETSTRKHMAVAELDFPQLQRELQQAGFISDGPAWRDFTGDEAAKEIFSVRFRRINKYHATEVEDEDA</sequence>
<proteinExistence type="predicted"/>
<name>A0A2R8AZL8_9RHOB</name>
<evidence type="ECO:0000313" key="3">
    <source>
        <dbReference type="Proteomes" id="UP000244904"/>
    </source>
</evidence>
<organism evidence="2 3">
    <name type="scientific">Pseudoprimorskyibacter insulae</name>
    <dbReference type="NCBI Taxonomy" id="1695997"/>
    <lineage>
        <taxon>Bacteria</taxon>
        <taxon>Pseudomonadati</taxon>
        <taxon>Pseudomonadota</taxon>
        <taxon>Alphaproteobacteria</taxon>
        <taxon>Rhodobacterales</taxon>
        <taxon>Paracoccaceae</taxon>
        <taxon>Pseudoprimorskyibacter</taxon>
    </lineage>
</organism>
<protein>
    <recommendedName>
        <fullName evidence="1">Glycosyltransferase 61 catalytic domain-containing protein</fullName>
    </recommendedName>
</protein>
<accession>A0A2R8AZL8</accession>
<reference evidence="3" key="1">
    <citation type="submission" date="2018-03" db="EMBL/GenBank/DDBJ databases">
        <authorList>
            <person name="Rodrigo-Torres L."/>
            <person name="Arahal R. D."/>
            <person name="Lucena T."/>
        </authorList>
    </citation>
    <scope>NUCLEOTIDE SEQUENCE [LARGE SCALE GENOMIC DNA]</scope>
    <source>
        <strain evidence="3">CECT 8871</strain>
    </source>
</reference>
<dbReference type="Proteomes" id="UP000244904">
    <property type="component" value="Unassembled WGS sequence"/>
</dbReference>